<evidence type="ECO:0000313" key="3">
    <source>
        <dbReference type="Proteomes" id="UP000287033"/>
    </source>
</evidence>
<organism evidence="2 3">
    <name type="scientific">Chiloscyllium punctatum</name>
    <name type="common">Brownbanded bambooshark</name>
    <name type="synonym">Hemiscyllium punctatum</name>
    <dbReference type="NCBI Taxonomy" id="137246"/>
    <lineage>
        <taxon>Eukaryota</taxon>
        <taxon>Metazoa</taxon>
        <taxon>Chordata</taxon>
        <taxon>Craniata</taxon>
        <taxon>Vertebrata</taxon>
        <taxon>Chondrichthyes</taxon>
        <taxon>Elasmobranchii</taxon>
        <taxon>Galeomorphii</taxon>
        <taxon>Galeoidea</taxon>
        <taxon>Orectolobiformes</taxon>
        <taxon>Hemiscylliidae</taxon>
        <taxon>Chiloscyllium</taxon>
    </lineage>
</organism>
<keyword evidence="3" id="KW-1185">Reference proteome</keyword>
<evidence type="ECO:0000256" key="1">
    <source>
        <dbReference type="SAM" id="MobiDB-lite"/>
    </source>
</evidence>
<name>A0A401RR48_CHIPU</name>
<feature type="compositionally biased region" description="Basic residues" evidence="1">
    <location>
        <begin position="73"/>
        <end position="84"/>
    </location>
</feature>
<proteinExistence type="predicted"/>
<feature type="region of interest" description="Disordered" evidence="1">
    <location>
        <begin position="55"/>
        <end position="111"/>
    </location>
</feature>
<dbReference type="AlphaFoldDB" id="A0A401RR48"/>
<reference evidence="2 3" key="1">
    <citation type="journal article" date="2018" name="Nat. Ecol. Evol.">
        <title>Shark genomes provide insights into elasmobranch evolution and the origin of vertebrates.</title>
        <authorList>
            <person name="Hara Y"/>
            <person name="Yamaguchi K"/>
            <person name="Onimaru K"/>
            <person name="Kadota M"/>
            <person name="Koyanagi M"/>
            <person name="Keeley SD"/>
            <person name="Tatsumi K"/>
            <person name="Tanaka K"/>
            <person name="Motone F"/>
            <person name="Kageyama Y"/>
            <person name="Nozu R"/>
            <person name="Adachi N"/>
            <person name="Nishimura O"/>
            <person name="Nakagawa R"/>
            <person name="Tanegashima C"/>
            <person name="Kiyatake I"/>
            <person name="Matsumoto R"/>
            <person name="Murakumo K"/>
            <person name="Nishida K"/>
            <person name="Terakita A"/>
            <person name="Kuratani S"/>
            <person name="Sato K"/>
            <person name="Hyodo S Kuraku.S."/>
        </authorList>
    </citation>
    <scope>NUCLEOTIDE SEQUENCE [LARGE SCALE GENOMIC DNA]</scope>
</reference>
<dbReference type="Proteomes" id="UP000287033">
    <property type="component" value="Unassembled WGS sequence"/>
</dbReference>
<protein>
    <submittedName>
        <fullName evidence="2">Uncharacterized protein</fullName>
    </submittedName>
</protein>
<gene>
    <name evidence="2" type="ORF">chiPu_0019256</name>
</gene>
<accession>A0A401RR48</accession>
<feature type="compositionally biased region" description="Basic and acidic residues" evidence="1">
    <location>
        <begin position="55"/>
        <end position="72"/>
    </location>
</feature>
<sequence>MPPPTSSSPLAPCSCSRCLAQCSLGGFTNSRPGSLSRKTKRTQAGMVLVVHVEHAHAADDREGDQHRGERQALAHKRHVQRGGRHNLEDEEQEDGEGQQHGDAQSYLLPTV</sequence>
<evidence type="ECO:0000313" key="2">
    <source>
        <dbReference type="EMBL" id="GCC20689.1"/>
    </source>
</evidence>
<dbReference type="EMBL" id="BEZZ01001899">
    <property type="protein sequence ID" value="GCC20689.1"/>
    <property type="molecule type" value="Genomic_DNA"/>
</dbReference>
<comment type="caution">
    <text evidence="2">The sequence shown here is derived from an EMBL/GenBank/DDBJ whole genome shotgun (WGS) entry which is preliminary data.</text>
</comment>